<dbReference type="PANTHER" id="PTHR13479">
    <property type="entry name" value="30S RIBOSOMAL PROTEIN S18"/>
    <property type="match status" value="1"/>
</dbReference>
<dbReference type="InterPro" id="IPR001648">
    <property type="entry name" value="Ribosomal_bS18"/>
</dbReference>
<name>A0AAV1TZB8_9STRA</name>
<dbReference type="EMBL" id="CAKLBY020000115">
    <property type="protein sequence ID" value="CAK7927754.1"/>
    <property type="molecule type" value="Genomic_DNA"/>
</dbReference>
<dbReference type="HAMAP" id="MF_00270">
    <property type="entry name" value="Ribosomal_bS18"/>
    <property type="match status" value="1"/>
</dbReference>
<accession>A0AAV1TZB8</accession>
<dbReference type="SUPFAM" id="SSF46911">
    <property type="entry name" value="Ribosomal protein S18"/>
    <property type="match status" value="1"/>
</dbReference>
<evidence type="ECO:0000256" key="2">
    <source>
        <dbReference type="ARBA" id="ARBA00022980"/>
    </source>
</evidence>
<evidence type="ECO:0000313" key="6">
    <source>
        <dbReference type="EMBL" id="CAK7927754.1"/>
    </source>
</evidence>
<comment type="caution">
    <text evidence="6">The sequence shown here is derived from an EMBL/GenBank/DDBJ whole genome shotgun (WGS) entry which is preliminary data.</text>
</comment>
<gene>
    <name evidence="6" type="ORF">PM001_LOCUS12904</name>
</gene>
<evidence type="ECO:0008006" key="8">
    <source>
        <dbReference type="Google" id="ProtNLM"/>
    </source>
</evidence>
<evidence type="ECO:0000256" key="5">
    <source>
        <dbReference type="SAM" id="MobiDB-lite"/>
    </source>
</evidence>
<dbReference type="GO" id="GO:0003735">
    <property type="term" value="F:structural constituent of ribosome"/>
    <property type="evidence" value="ECO:0007669"/>
    <property type="project" value="InterPro"/>
</dbReference>
<keyword evidence="3 4" id="KW-0687">Ribonucleoprotein</keyword>
<sequence length="399" mass="45767">MDRETEKKEVKGATRGCTRKRLDEWPRVILAFACNSPQQSHAELGDWQHRKKAAESLSTTEVVNAERQMVRVWLRPCVSAMTALGRRASPTAVLRVQTSRSLAVHDDSWLVIGGIRSMGTTKGKDDGKKEFKKKSTFDKVVVEDEDLTELPDEIKHLSQELDEEIRTVVEGDDEDEEDEDADLSPTEWARKFEREVAEWDQEERGYDEEDIGHASEATVVEDDRLYVEMPGYDASLSLAESQIGVNEDANVPDPFQHWDQGMAISPEMLNWMLPAEKRKPFRKDKTKPWKYFVAANHPDVVELALDVDLLRLFISPTGRIRPRRFTGLTAKQQRRLAQAIKISRQLALLPYLSRYPEPTPEQWKTIDDEIIAAAELEEDNDDGVDDDDDEDFDEDFEYD</sequence>
<dbReference type="GO" id="GO:0070181">
    <property type="term" value="F:small ribosomal subunit rRNA binding"/>
    <property type="evidence" value="ECO:0007669"/>
    <property type="project" value="TreeGrafter"/>
</dbReference>
<dbReference type="Proteomes" id="UP001162060">
    <property type="component" value="Unassembled WGS sequence"/>
</dbReference>
<feature type="region of interest" description="Disordered" evidence="5">
    <location>
        <begin position="375"/>
        <end position="399"/>
    </location>
</feature>
<dbReference type="Pfam" id="PF01084">
    <property type="entry name" value="Ribosomal_S18"/>
    <property type="match status" value="1"/>
</dbReference>
<comment type="similarity">
    <text evidence="1 4">Belongs to the bacterial ribosomal protein bS18 family.</text>
</comment>
<dbReference type="PRINTS" id="PR00974">
    <property type="entry name" value="RIBOSOMALS18"/>
</dbReference>
<evidence type="ECO:0000313" key="7">
    <source>
        <dbReference type="Proteomes" id="UP001162060"/>
    </source>
</evidence>
<organism evidence="6 7">
    <name type="scientific">Peronospora matthiolae</name>
    <dbReference type="NCBI Taxonomy" id="2874970"/>
    <lineage>
        <taxon>Eukaryota</taxon>
        <taxon>Sar</taxon>
        <taxon>Stramenopiles</taxon>
        <taxon>Oomycota</taxon>
        <taxon>Peronosporomycetes</taxon>
        <taxon>Peronosporales</taxon>
        <taxon>Peronosporaceae</taxon>
        <taxon>Peronospora</taxon>
    </lineage>
</organism>
<dbReference type="Gene3D" id="4.10.640.10">
    <property type="entry name" value="Ribosomal protein S18"/>
    <property type="match status" value="1"/>
</dbReference>
<proteinExistence type="inferred from homology"/>
<evidence type="ECO:0000256" key="3">
    <source>
        <dbReference type="ARBA" id="ARBA00023274"/>
    </source>
</evidence>
<dbReference type="GO" id="GO:0006412">
    <property type="term" value="P:translation"/>
    <property type="evidence" value="ECO:0007669"/>
    <property type="project" value="InterPro"/>
</dbReference>
<dbReference type="GO" id="GO:0005763">
    <property type="term" value="C:mitochondrial small ribosomal subunit"/>
    <property type="evidence" value="ECO:0007669"/>
    <property type="project" value="TreeGrafter"/>
</dbReference>
<dbReference type="PANTHER" id="PTHR13479:SF40">
    <property type="entry name" value="SMALL RIBOSOMAL SUBUNIT PROTEIN BS18M"/>
    <property type="match status" value="1"/>
</dbReference>
<evidence type="ECO:0000256" key="1">
    <source>
        <dbReference type="ARBA" id="ARBA00005589"/>
    </source>
</evidence>
<dbReference type="InterPro" id="IPR036870">
    <property type="entry name" value="Ribosomal_bS18_sf"/>
</dbReference>
<evidence type="ECO:0000256" key="4">
    <source>
        <dbReference type="RuleBase" id="RU003910"/>
    </source>
</evidence>
<dbReference type="NCBIfam" id="TIGR00165">
    <property type="entry name" value="S18"/>
    <property type="match status" value="1"/>
</dbReference>
<keyword evidence="2 4" id="KW-0689">Ribosomal protein</keyword>
<reference evidence="6" key="1">
    <citation type="submission" date="2024-01" db="EMBL/GenBank/DDBJ databases">
        <authorList>
            <person name="Webb A."/>
        </authorList>
    </citation>
    <scope>NUCLEOTIDE SEQUENCE</scope>
    <source>
        <strain evidence="6">Pm1</strain>
    </source>
</reference>
<dbReference type="AlphaFoldDB" id="A0AAV1TZB8"/>
<protein>
    <recommendedName>
        <fullName evidence="8">Ribosomal protein S18</fullName>
    </recommendedName>
</protein>